<keyword evidence="2" id="KW-1185">Reference proteome</keyword>
<organism evidence="1 2">
    <name type="scientific">Hirsutella minnesotensis 3608</name>
    <dbReference type="NCBI Taxonomy" id="1043627"/>
    <lineage>
        <taxon>Eukaryota</taxon>
        <taxon>Fungi</taxon>
        <taxon>Dikarya</taxon>
        <taxon>Ascomycota</taxon>
        <taxon>Pezizomycotina</taxon>
        <taxon>Sordariomycetes</taxon>
        <taxon>Hypocreomycetidae</taxon>
        <taxon>Hypocreales</taxon>
        <taxon>Ophiocordycipitaceae</taxon>
        <taxon>Hirsutella</taxon>
    </lineage>
</organism>
<reference evidence="1 2" key="1">
    <citation type="journal article" date="2014" name="Genome Biol. Evol.">
        <title>Comparative genomics and transcriptomics analyses reveal divergent lifestyle features of nematode endoparasitic fungus Hirsutella minnesotensis.</title>
        <authorList>
            <person name="Lai Y."/>
            <person name="Liu K."/>
            <person name="Zhang X."/>
            <person name="Zhang X."/>
            <person name="Li K."/>
            <person name="Wang N."/>
            <person name="Shu C."/>
            <person name="Wu Y."/>
            <person name="Wang C."/>
            <person name="Bushley K.E."/>
            <person name="Xiang M."/>
            <person name="Liu X."/>
        </authorList>
    </citation>
    <scope>NUCLEOTIDE SEQUENCE [LARGE SCALE GENOMIC DNA]</scope>
    <source>
        <strain evidence="1 2">3608</strain>
    </source>
</reference>
<dbReference type="EMBL" id="KQ030553">
    <property type="protein sequence ID" value="KJZ72054.1"/>
    <property type="molecule type" value="Genomic_DNA"/>
</dbReference>
<gene>
    <name evidence="1" type="ORF">HIM_08509</name>
</gene>
<dbReference type="Proteomes" id="UP000054481">
    <property type="component" value="Unassembled WGS sequence"/>
</dbReference>
<name>A0A0F8A3L8_9HYPO</name>
<dbReference type="AlphaFoldDB" id="A0A0F8A3L8"/>
<proteinExistence type="predicted"/>
<evidence type="ECO:0000313" key="1">
    <source>
        <dbReference type="EMBL" id="KJZ72054.1"/>
    </source>
</evidence>
<evidence type="ECO:0000313" key="2">
    <source>
        <dbReference type="Proteomes" id="UP000054481"/>
    </source>
</evidence>
<accession>A0A0F8A3L8</accession>
<sequence length="93" mass="9940">MASRARQWTEFFNDKIGKAVAGLEGSFDKILALLESVAVLGGISSTIDLVPLCKAEPEISKPLQSTASIRLEDLIKNITNIAQSAGLQDQSLP</sequence>
<protein>
    <submittedName>
        <fullName evidence="1">Uncharacterized protein</fullName>
    </submittedName>
</protein>